<sequence>MYSNGVPPRRKERKVQVVFPHPDVEKHCAGVESLLLPSVPNHKLLFTASRDSTVRRWDVAGPEPVLEAVFAGHADWVNDLALIGDLLITCSNDQTVRLWKAGSDNGQHLHTLSYHSDYVTCLAAAPARSLVVSAGLRAEIFLLNIETGKHSQLYPGSSSTTGSGGGGGGHSEDGHGGAGAASATSPTASVSPHGGGGGGGGCFSPHAAGPGHLGGLGGNTPVGGHGAGGGLGGMGAGGGGGGGGEKDQPGSVYALALNPAGTLIAAGTSEALVRLLDPRTGRKITKLRGHQDTVRALLVNADGSTIISGASDGTIKLWDVGMQRCVQTYNLHSDSVWSLLSPDDSFATIYSAGRDGALYRTRTQHRTSELLAVEDRPVTALALDPEGEPLGPGGVPSVAVWTSTPASSVHKWLVPRDPGSAAAAGGDGGRSFSVSSRTHGLSSHMRNRMSLEANRQPLVRSPAAVIAGVPALEAHEVLADRRHVLTRDSRGHVELWDVLTGAKVQSYGKVDMDAKRRELWEARSVPAWFSADTRLGCLCISLEPGSAFAAEEYAQQLEYSGVPDDCKVNYGKLVLDCVFAKWRYKLAAGMSAGAPPPPPPGHLFPLPGPDGSLPPPAPGTSAYYPDIWPKYWQVGALPAVMCSRHDGQRWRRLINAFDGGEAEPGEVPTWVGDVVLRGANVTPKEAKCAFVLLPMEGSNLPSLMQSKLNAPRILQVHKVAHYCCSKLQELNIALEVRPIYLRRPPAAAPDLADEPGVPPRPVLELTCNGVLVPFEMSLATVKKFIWKKSDDLIFNYKIRDPAHPAPMPQLAPSS</sequence>
<protein>
    <submittedName>
        <fullName evidence="6">Uncharacterized protein</fullName>
    </submittedName>
</protein>
<dbReference type="AlphaFoldDB" id="A0A2K3D0I6"/>
<organism evidence="6 7">
    <name type="scientific">Chlamydomonas reinhardtii</name>
    <name type="common">Chlamydomonas smithii</name>
    <dbReference type="NCBI Taxonomy" id="3055"/>
    <lineage>
        <taxon>Eukaryota</taxon>
        <taxon>Viridiplantae</taxon>
        <taxon>Chlorophyta</taxon>
        <taxon>core chlorophytes</taxon>
        <taxon>Chlorophyceae</taxon>
        <taxon>CS clade</taxon>
        <taxon>Chlamydomonadales</taxon>
        <taxon>Chlamydomonadaceae</taxon>
        <taxon>Chlamydomonas</taxon>
    </lineage>
</organism>
<comment type="similarity">
    <text evidence="1">Belongs to the WD repeat WDR48 family.</text>
</comment>
<keyword evidence="7" id="KW-1185">Reference proteome</keyword>
<feature type="region of interest" description="Disordered" evidence="5">
    <location>
        <begin position="419"/>
        <end position="439"/>
    </location>
</feature>
<dbReference type="InterPro" id="IPR001680">
    <property type="entry name" value="WD40_rpt"/>
</dbReference>
<dbReference type="InParanoid" id="A0A2K3D0I6"/>
<dbReference type="SUPFAM" id="SSF50978">
    <property type="entry name" value="WD40 repeat-like"/>
    <property type="match status" value="1"/>
</dbReference>
<dbReference type="InterPro" id="IPR021772">
    <property type="entry name" value="WDR48/Bun107"/>
</dbReference>
<dbReference type="FunCoup" id="A0A2K3D0I6">
    <property type="interactions" value="2193"/>
</dbReference>
<evidence type="ECO:0000313" key="6">
    <source>
        <dbReference type="EMBL" id="PNW74048.1"/>
    </source>
</evidence>
<gene>
    <name evidence="6" type="ORF">CHLRE_13g583250v5</name>
</gene>
<keyword evidence="3" id="KW-0677">Repeat</keyword>
<dbReference type="PROSITE" id="PS00678">
    <property type="entry name" value="WD_REPEATS_1"/>
    <property type="match status" value="1"/>
</dbReference>
<dbReference type="KEGG" id="cre:CHLRE_13g583250v5"/>
<dbReference type="PROSITE" id="PS50294">
    <property type="entry name" value="WD_REPEATS_REGION"/>
    <property type="match status" value="2"/>
</dbReference>
<dbReference type="RefSeq" id="XP_042917587.1">
    <property type="nucleotide sequence ID" value="XM_043069612.1"/>
</dbReference>
<keyword evidence="2 4" id="KW-0853">WD repeat</keyword>
<dbReference type="PROSITE" id="PS50082">
    <property type="entry name" value="WD_REPEATS_2"/>
    <property type="match status" value="3"/>
</dbReference>
<evidence type="ECO:0000256" key="3">
    <source>
        <dbReference type="ARBA" id="ARBA00022737"/>
    </source>
</evidence>
<evidence type="ECO:0000256" key="5">
    <source>
        <dbReference type="SAM" id="MobiDB-lite"/>
    </source>
</evidence>
<dbReference type="GeneID" id="5719354"/>
<feature type="region of interest" description="Disordered" evidence="5">
    <location>
        <begin position="152"/>
        <end position="203"/>
    </location>
</feature>
<dbReference type="InterPro" id="IPR015943">
    <property type="entry name" value="WD40/YVTN_repeat-like_dom_sf"/>
</dbReference>
<dbReference type="STRING" id="3055.A0A2K3D0I6"/>
<dbReference type="PRINTS" id="PR00320">
    <property type="entry name" value="GPROTEINBRPT"/>
</dbReference>
<dbReference type="Gramene" id="PNW74048">
    <property type="protein sequence ID" value="PNW74048"/>
    <property type="gene ID" value="CHLRE_13g583250v5"/>
</dbReference>
<evidence type="ECO:0000313" key="7">
    <source>
        <dbReference type="Proteomes" id="UP000006906"/>
    </source>
</evidence>
<dbReference type="Proteomes" id="UP000006906">
    <property type="component" value="Chromosome 13"/>
</dbReference>
<reference evidence="6 7" key="1">
    <citation type="journal article" date="2007" name="Science">
        <title>The Chlamydomonas genome reveals the evolution of key animal and plant functions.</title>
        <authorList>
            <person name="Merchant S.S."/>
            <person name="Prochnik S.E."/>
            <person name="Vallon O."/>
            <person name="Harris E.H."/>
            <person name="Karpowicz S.J."/>
            <person name="Witman G.B."/>
            <person name="Terry A."/>
            <person name="Salamov A."/>
            <person name="Fritz-Laylin L.K."/>
            <person name="Marechal-Drouard L."/>
            <person name="Marshall W.F."/>
            <person name="Qu L.H."/>
            <person name="Nelson D.R."/>
            <person name="Sanderfoot A.A."/>
            <person name="Spalding M.H."/>
            <person name="Kapitonov V.V."/>
            <person name="Ren Q."/>
            <person name="Ferris P."/>
            <person name="Lindquist E."/>
            <person name="Shapiro H."/>
            <person name="Lucas S.M."/>
            <person name="Grimwood J."/>
            <person name="Schmutz J."/>
            <person name="Cardol P."/>
            <person name="Cerutti H."/>
            <person name="Chanfreau G."/>
            <person name="Chen C.L."/>
            <person name="Cognat V."/>
            <person name="Croft M.T."/>
            <person name="Dent R."/>
            <person name="Dutcher S."/>
            <person name="Fernandez E."/>
            <person name="Fukuzawa H."/>
            <person name="Gonzalez-Ballester D."/>
            <person name="Gonzalez-Halphen D."/>
            <person name="Hallmann A."/>
            <person name="Hanikenne M."/>
            <person name="Hippler M."/>
            <person name="Inwood W."/>
            <person name="Jabbari K."/>
            <person name="Kalanon M."/>
            <person name="Kuras R."/>
            <person name="Lefebvre P.A."/>
            <person name="Lemaire S.D."/>
            <person name="Lobanov A.V."/>
            <person name="Lohr M."/>
            <person name="Manuell A."/>
            <person name="Meier I."/>
            <person name="Mets L."/>
            <person name="Mittag M."/>
            <person name="Mittelmeier T."/>
            <person name="Moroney J.V."/>
            <person name="Moseley J."/>
            <person name="Napoli C."/>
            <person name="Nedelcu A.M."/>
            <person name="Niyogi K."/>
            <person name="Novoselov S.V."/>
            <person name="Paulsen I.T."/>
            <person name="Pazour G."/>
            <person name="Purton S."/>
            <person name="Ral J.P."/>
            <person name="Riano-Pachon D.M."/>
            <person name="Riekhof W."/>
            <person name="Rymarquis L."/>
            <person name="Schroda M."/>
            <person name="Stern D."/>
            <person name="Umen J."/>
            <person name="Willows R."/>
            <person name="Wilson N."/>
            <person name="Zimmer S.L."/>
            <person name="Allmer J."/>
            <person name="Balk J."/>
            <person name="Bisova K."/>
            <person name="Chen C.J."/>
            <person name="Elias M."/>
            <person name="Gendler K."/>
            <person name="Hauser C."/>
            <person name="Lamb M.R."/>
            <person name="Ledford H."/>
            <person name="Long J.C."/>
            <person name="Minagawa J."/>
            <person name="Page M.D."/>
            <person name="Pan J."/>
            <person name="Pootakham W."/>
            <person name="Roje S."/>
            <person name="Rose A."/>
            <person name="Stahlberg E."/>
            <person name="Terauchi A.M."/>
            <person name="Yang P."/>
            <person name="Ball S."/>
            <person name="Bowler C."/>
            <person name="Dieckmann C.L."/>
            <person name="Gladyshev V.N."/>
            <person name="Green P."/>
            <person name="Jorgensen R."/>
            <person name="Mayfield S."/>
            <person name="Mueller-Roeber B."/>
            <person name="Rajamani S."/>
            <person name="Sayre R.T."/>
            <person name="Brokstein P."/>
            <person name="Dubchak I."/>
            <person name="Goodstein D."/>
            <person name="Hornick L."/>
            <person name="Huang Y.W."/>
            <person name="Jhaveri J."/>
            <person name="Luo Y."/>
            <person name="Martinez D."/>
            <person name="Ngau W.C."/>
            <person name="Otillar B."/>
            <person name="Poliakov A."/>
            <person name="Porter A."/>
            <person name="Szajkowski L."/>
            <person name="Werner G."/>
            <person name="Zhou K."/>
            <person name="Grigoriev I.V."/>
            <person name="Rokhsar D.S."/>
            <person name="Grossman A.R."/>
        </authorList>
    </citation>
    <scope>NUCLEOTIDE SEQUENCE [LARGE SCALE GENOMIC DNA]</scope>
    <source>
        <strain evidence="7">CC-503</strain>
    </source>
</reference>
<dbReference type="InterPro" id="IPR020472">
    <property type="entry name" value="WD40_PAC1"/>
</dbReference>
<dbReference type="SMART" id="SM00320">
    <property type="entry name" value="WD40"/>
    <property type="match status" value="6"/>
</dbReference>
<feature type="compositionally biased region" description="Low complexity" evidence="5">
    <location>
        <begin position="180"/>
        <end position="192"/>
    </location>
</feature>
<dbReference type="OrthoDB" id="2421129at2759"/>
<name>A0A2K3D0I6_CHLRE</name>
<dbReference type="Pfam" id="PF11816">
    <property type="entry name" value="DUF3337"/>
    <property type="match status" value="1"/>
</dbReference>
<dbReference type="InterPro" id="IPR051246">
    <property type="entry name" value="WDR48"/>
</dbReference>
<proteinExistence type="inferred from homology"/>
<dbReference type="Gene3D" id="2.130.10.10">
    <property type="entry name" value="YVTN repeat-like/Quinoprotein amine dehydrogenase"/>
    <property type="match status" value="2"/>
</dbReference>
<dbReference type="PANTHER" id="PTHR19862">
    <property type="entry name" value="WD REPEAT-CONTAINING PROTEIN 48"/>
    <property type="match status" value="1"/>
</dbReference>
<dbReference type="Pfam" id="PF00400">
    <property type="entry name" value="WD40"/>
    <property type="match status" value="5"/>
</dbReference>
<dbReference type="InterPro" id="IPR019775">
    <property type="entry name" value="WD40_repeat_CS"/>
</dbReference>
<evidence type="ECO:0000256" key="4">
    <source>
        <dbReference type="PROSITE-ProRule" id="PRU00221"/>
    </source>
</evidence>
<dbReference type="ExpressionAtlas" id="A0A2K3D0I6">
    <property type="expression patterns" value="baseline"/>
</dbReference>
<dbReference type="GO" id="GO:0000724">
    <property type="term" value="P:double-strand break repair via homologous recombination"/>
    <property type="evidence" value="ECO:0000318"/>
    <property type="project" value="GO_Central"/>
</dbReference>
<dbReference type="CDD" id="cd00200">
    <property type="entry name" value="WD40"/>
    <property type="match status" value="1"/>
</dbReference>
<accession>A0A2K3D0I6</accession>
<feature type="compositionally biased region" description="Gly residues" evidence="5">
    <location>
        <begin position="193"/>
        <end position="202"/>
    </location>
</feature>
<dbReference type="PANTHER" id="PTHR19862:SF14">
    <property type="entry name" value="WD REPEAT-CONTAINING PROTEIN 48"/>
    <property type="match status" value="1"/>
</dbReference>
<evidence type="ECO:0000256" key="1">
    <source>
        <dbReference type="ARBA" id="ARBA00006917"/>
    </source>
</evidence>
<dbReference type="CDD" id="cd17041">
    <property type="entry name" value="Ubl_WDR48"/>
    <property type="match status" value="1"/>
</dbReference>
<dbReference type="InterPro" id="IPR036322">
    <property type="entry name" value="WD40_repeat_dom_sf"/>
</dbReference>
<feature type="repeat" description="WD" evidence="4">
    <location>
        <begin position="40"/>
        <end position="67"/>
    </location>
</feature>
<feature type="repeat" description="WD" evidence="4">
    <location>
        <begin position="287"/>
        <end position="328"/>
    </location>
</feature>
<dbReference type="EMBL" id="CM008974">
    <property type="protein sequence ID" value="PNW74048.1"/>
    <property type="molecule type" value="Genomic_DNA"/>
</dbReference>
<evidence type="ECO:0000256" key="2">
    <source>
        <dbReference type="ARBA" id="ARBA00022574"/>
    </source>
</evidence>
<dbReference type="GO" id="GO:0043130">
    <property type="term" value="F:ubiquitin binding"/>
    <property type="evidence" value="ECO:0000318"/>
    <property type="project" value="GO_Central"/>
</dbReference>
<feature type="repeat" description="WD" evidence="4">
    <location>
        <begin position="70"/>
        <end position="100"/>
    </location>
</feature>